<feature type="transmembrane region" description="Helical" evidence="7">
    <location>
        <begin position="337"/>
        <end position="356"/>
    </location>
</feature>
<organism evidence="9 10">
    <name type="scientific">Leuconostoc kimchii</name>
    <dbReference type="NCBI Taxonomy" id="136609"/>
    <lineage>
        <taxon>Bacteria</taxon>
        <taxon>Bacillati</taxon>
        <taxon>Bacillota</taxon>
        <taxon>Bacilli</taxon>
        <taxon>Lactobacillales</taxon>
        <taxon>Lactobacillaceae</taxon>
        <taxon>Leuconostoc</taxon>
    </lineage>
</organism>
<keyword evidence="6 7" id="KW-0472">Membrane</keyword>
<dbReference type="InterPro" id="IPR011701">
    <property type="entry name" value="MFS"/>
</dbReference>
<feature type="transmembrane region" description="Helical" evidence="7">
    <location>
        <begin position="247"/>
        <end position="268"/>
    </location>
</feature>
<dbReference type="SUPFAM" id="SSF103473">
    <property type="entry name" value="MFS general substrate transporter"/>
    <property type="match status" value="1"/>
</dbReference>
<feature type="transmembrane region" description="Helical" evidence="7">
    <location>
        <begin position="300"/>
        <end position="325"/>
    </location>
</feature>
<accession>A0ABX5SQC1</accession>
<feature type="transmembrane region" description="Helical" evidence="7">
    <location>
        <begin position="169"/>
        <end position="191"/>
    </location>
</feature>
<keyword evidence="4 7" id="KW-0812">Transmembrane</keyword>
<reference evidence="9 10" key="1">
    <citation type="submission" date="2019-03" db="EMBL/GenBank/DDBJ databases">
        <title>Complete Genome Sequence of Leuconostoc kimchii strain NKJ218 Isolated from Homemade Kimchi.</title>
        <authorList>
            <person name="Jung J.Y."/>
            <person name="Jin H.M."/>
            <person name="Jung J.-W."/>
            <person name="Lee S.-Y."/>
            <person name="Ryu B.-G."/>
            <person name="Han S.-S."/>
            <person name="Kang H.K."/>
            <person name="Choi H.W."/>
            <person name="Chung E.J."/>
            <person name="Choi K.-M."/>
        </authorList>
    </citation>
    <scope>NUCLEOTIDE SEQUENCE [LARGE SCALE GENOMIC DNA]</scope>
    <source>
        <strain evidence="9 10">NKJ218</strain>
    </source>
</reference>
<evidence type="ECO:0000256" key="6">
    <source>
        <dbReference type="ARBA" id="ARBA00023136"/>
    </source>
</evidence>
<evidence type="ECO:0000256" key="5">
    <source>
        <dbReference type="ARBA" id="ARBA00022989"/>
    </source>
</evidence>
<evidence type="ECO:0000256" key="3">
    <source>
        <dbReference type="ARBA" id="ARBA00022448"/>
    </source>
</evidence>
<keyword evidence="10" id="KW-1185">Reference proteome</keyword>
<feature type="domain" description="Major facilitator superfamily (MFS) profile" evidence="8">
    <location>
        <begin position="1"/>
        <end position="396"/>
    </location>
</feature>
<dbReference type="Gene3D" id="1.20.1250.20">
    <property type="entry name" value="MFS general substrate transporter like domains"/>
    <property type="match status" value="1"/>
</dbReference>
<proteinExistence type="inferred from homology"/>
<feature type="transmembrane region" description="Helical" evidence="7">
    <location>
        <begin position="368"/>
        <end position="388"/>
    </location>
</feature>
<dbReference type="PANTHER" id="PTHR23514:SF3">
    <property type="entry name" value="BYPASS OF STOP CODON PROTEIN 6"/>
    <property type="match status" value="1"/>
</dbReference>
<feature type="transmembrane region" description="Helical" evidence="7">
    <location>
        <begin position="110"/>
        <end position="131"/>
    </location>
</feature>
<evidence type="ECO:0000259" key="8">
    <source>
        <dbReference type="PROSITE" id="PS50850"/>
    </source>
</evidence>
<keyword evidence="3" id="KW-0813">Transport</keyword>
<protein>
    <submittedName>
        <fullName evidence="9">MFS transporter</fullName>
    </submittedName>
</protein>
<feature type="transmembrane region" description="Helical" evidence="7">
    <location>
        <begin position="12"/>
        <end position="38"/>
    </location>
</feature>
<dbReference type="InterPro" id="IPR020846">
    <property type="entry name" value="MFS_dom"/>
</dbReference>
<feature type="transmembrane region" description="Helical" evidence="7">
    <location>
        <begin position="212"/>
        <end position="235"/>
    </location>
</feature>
<dbReference type="PANTHER" id="PTHR23514">
    <property type="entry name" value="BYPASS OF STOP CODON PROTEIN 6"/>
    <property type="match status" value="1"/>
</dbReference>
<name>A0ABX5SQC1_9LACO</name>
<comment type="similarity">
    <text evidence="2">Belongs to the major facilitator superfamily.</text>
</comment>
<evidence type="ECO:0000256" key="2">
    <source>
        <dbReference type="ARBA" id="ARBA00008335"/>
    </source>
</evidence>
<dbReference type="InterPro" id="IPR036259">
    <property type="entry name" value="MFS_trans_sf"/>
</dbReference>
<dbReference type="EMBL" id="CP037939">
    <property type="protein sequence ID" value="QBR48335.1"/>
    <property type="molecule type" value="Genomic_DNA"/>
</dbReference>
<evidence type="ECO:0000313" key="9">
    <source>
        <dbReference type="EMBL" id="QBR48335.1"/>
    </source>
</evidence>
<keyword evidence="5 7" id="KW-1133">Transmembrane helix</keyword>
<comment type="subcellular location">
    <subcellularLocation>
        <location evidence="1">Cell membrane</location>
        <topology evidence="1">Multi-pass membrane protein</topology>
    </subcellularLocation>
</comment>
<evidence type="ECO:0000256" key="1">
    <source>
        <dbReference type="ARBA" id="ARBA00004651"/>
    </source>
</evidence>
<evidence type="ECO:0000313" key="10">
    <source>
        <dbReference type="Proteomes" id="UP000295756"/>
    </source>
</evidence>
<gene>
    <name evidence="9" type="ORF">EW139_09505</name>
</gene>
<feature type="transmembrane region" description="Helical" evidence="7">
    <location>
        <begin position="275"/>
        <end position="294"/>
    </location>
</feature>
<dbReference type="Pfam" id="PF07690">
    <property type="entry name" value="MFS_1"/>
    <property type="match status" value="1"/>
</dbReference>
<dbReference type="RefSeq" id="WP_013103370.1">
    <property type="nucleotide sequence ID" value="NZ_CP037939.1"/>
</dbReference>
<dbReference type="InterPro" id="IPR051788">
    <property type="entry name" value="MFS_Transporter"/>
</dbReference>
<dbReference type="Proteomes" id="UP000295756">
    <property type="component" value="Chromosome"/>
</dbReference>
<feature type="transmembrane region" description="Helical" evidence="7">
    <location>
        <begin position="50"/>
        <end position="72"/>
    </location>
</feature>
<feature type="transmembrane region" description="Helical" evidence="7">
    <location>
        <begin position="84"/>
        <end position="104"/>
    </location>
</feature>
<sequence length="396" mass="42434">MVSSIATNKNTFNFKASILSISLVFGMGASISAVLPAIQKTLPDVSETGINLIATIPQAGVIVFLLLSNFFVKFIGIKKTILTGLLMMGISGIIPMFSESYFLILVSRFIFGAGIGIFNALAITIINLNFSGKEESKLLGFRGSMEGIGATIASLLVGALVVLGWHAVFAVYLLVFIIAIYFWKFGPDIAISDNQSSKELHSENSGTQKINFKVWILGLLLVLLVMVQIVVIIQIPRILLERHITTASVASLIVALNTFAGMFGGILFGDAYTKLGKTAFSTFLIGDAIGLIILSSATHLITAIIGTIMVGIFGSFMCIAAFNLMTNVTRPSARANANTILLLGCNVGSFTAPFGIKLMQELLSTNVASPLVGFAMTLFIVAILFFVIRNVFYTNK</sequence>
<evidence type="ECO:0000256" key="7">
    <source>
        <dbReference type="SAM" id="Phobius"/>
    </source>
</evidence>
<dbReference type="PROSITE" id="PS50850">
    <property type="entry name" value="MFS"/>
    <property type="match status" value="1"/>
</dbReference>
<feature type="transmembrane region" description="Helical" evidence="7">
    <location>
        <begin position="143"/>
        <end position="163"/>
    </location>
</feature>
<evidence type="ECO:0000256" key="4">
    <source>
        <dbReference type="ARBA" id="ARBA00022692"/>
    </source>
</evidence>